<evidence type="ECO:0000313" key="1">
    <source>
        <dbReference type="EMBL" id="MBD2279477.1"/>
    </source>
</evidence>
<organism evidence="1 2">
    <name type="scientific">Aphanizomenon flos-aquae FACHB-1040</name>
    <dbReference type="NCBI Taxonomy" id="2692887"/>
    <lineage>
        <taxon>Bacteria</taxon>
        <taxon>Bacillati</taxon>
        <taxon>Cyanobacteriota</taxon>
        <taxon>Cyanophyceae</taxon>
        <taxon>Nostocales</taxon>
        <taxon>Aphanizomenonaceae</taxon>
        <taxon>Aphanizomenon</taxon>
    </lineage>
</organism>
<protein>
    <submittedName>
        <fullName evidence="1">Uncharacterized protein</fullName>
    </submittedName>
</protein>
<dbReference type="EMBL" id="JACJQT010000037">
    <property type="protein sequence ID" value="MBD2279477.1"/>
    <property type="molecule type" value="Genomic_DNA"/>
</dbReference>
<dbReference type="Proteomes" id="UP000606721">
    <property type="component" value="Unassembled WGS sequence"/>
</dbReference>
<accession>A0ABR8BXS2</accession>
<dbReference type="RefSeq" id="WP_039202827.1">
    <property type="nucleotide sequence ID" value="NZ_JACJQT010000037.1"/>
</dbReference>
<evidence type="ECO:0000313" key="2">
    <source>
        <dbReference type="Proteomes" id="UP000606721"/>
    </source>
</evidence>
<keyword evidence="2" id="KW-1185">Reference proteome</keyword>
<proteinExistence type="predicted"/>
<name>A0ABR8BXS2_APHFL</name>
<comment type="caution">
    <text evidence="1">The sequence shown here is derived from an EMBL/GenBank/DDBJ whole genome shotgun (WGS) entry which is preliminary data.</text>
</comment>
<gene>
    <name evidence="1" type="ORF">H6F99_14620</name>
</gene>
<sequence>MITTMVYLKIGSKEAVTVIREVFINSKYKKVFSLIFEQVHIADYQIWLQINQHLLYSHLQHLNNLYLRGILRTL</sequence>
<reference evidence="1 2" key="1">
    <citation type="journal article" date="2020" name="ISME J.">
        <title>Comparative genomics reveals insights into cyanobacterial evolution and habitat adaptation.</title>
        <authorList>
            <person name="Chen M.Y."/>
            <person name="Teng W.K."/>
            <person name="Zhao L."/>
            <person name="Hu C.X."/>
            <person name="Zhou Y.K."/>
            <person name="Han B.P."/>
            <person name="Song L.R."/>
            <person name="Shu W.S."/>
        </authorList>
    </citation>
    <scope>NUCLEOTIDE SEQUENCE [LARGE SCALE GENOMIC DNA]</scope>
    <source>
        <strain evidence="1 2">FACHB-1040</strain>
    </source>
</reference>